<sequence length="41" mass="4925">MYIPWPSWRPVIATSQAPTRKGAFTDSRHTFLFTIMEQIRW</sequence>
<evidence type="ECO:0000313" key="1">
    <source>
        <dbReference type="EMBL" id="MBX41510.1"/>
    </source>
</evidence>
<reference evidence="1" key="1">
    <citation type="submission" date="2018-02" db="EMBL/GenBank/DDBJ databases">
        <title>Rhizophora mucronata_Transcriptome.</title>
        <authorList>
            <person name="Meera S.P."/>
            <person name="Sreeshan A."/>
            <person name="Augustine A."/>
        </authorList>
    </citation>
    <scope>NUCLEOTIDE SEQUENCE</scope>
    <source>
        <tissue evidence="1">Leaf</tissue>
    </source>
</reference>
<accession>A0A2P2NGH9</accession>
<organism evidence="1">
    <name type="scientific">Rhizophora mucronata</name>
    <name type="common">Asiatic mangrove</name>
    <dbReference type="NCBI Taxonomy" id="61149"/>
    <lineage>
        <taxon>Eukaryota</taxon>
        <taxon>Viridiplantae</taxon>
        <taxon>Streptophyta</taxon>
        <taxon>Embryophyta</taxon>
        <taxon>Tracheophyta</taxon>
        <taxon>Spermatophyta</taxon>
        <taxon>Magnoliopsida</taxon>
        <taxon>eudicotyledons</taxon>
        <taxon>Gunneridae</taxon>
        <taxon>Pentapetalae</taxon>
        <taxon>rosids</taxon>
        <taxon>fabids</taxon>
        <taxon>Malpighiales</taxon>
        <taxon>Rhizophoraceae</taxon>
        <taxon>Rhizophora</taxon>
    </lineage>
</organism>
<dbReference type="AlphaFoldDB" id="A0A2P2NGH9"/>
<proteinExistence type="predicted"/>
<name>A0A2P2NGH9_RHIMU</name>
<dbReference type="EMBL" id="GGEC01061026">
    <property type="protein sequence ID" value="MBX41510.1"/>
    <property type="molecule type" value="Transcribed_RNA"/>
</dbReference>
<protein>
    <submittedName>
        <fullName evidence="1">Uncharacterized protein</fullName>
    </submittedName>
</protein>